<dbReference type="AlphaFoldDB" id="A0AA38WBB1"/>
<dbReference type="FunFam" id="3.10.10.10:FF:000007">
    <property type="entry name" value="Retrovirus-related Pol polyprotein from transposon 17.6-like Protein"/>
    <property type="match status" value="1"/>
</dbReference>
<evidence type="ECO:0000256" key="3">
    <source>
        <dbReference type="ARBA" id="ARBA00022695"/>
    </source>
</evidence>
<dbReference type="PANTHER" id="PTHR24559:SF444">
    <property type="entry name" value="REVERSE TRANSCRIPTASE DOMAIN-CONTAINING PROTEIN"/>
    <property type="match status" value="1"/>
</dbReference>
<evidence type="ECO:0000256" key="9">
    <source>
        <dbReference type="SAM" id="MobiDB-lite"/>
    </source>
</evidence>
<dbReference type="Proteomes" id="UP001172457">
    <property type="component" value="Chromosome 6"/>
</dbReference>
<evidence type="ECO:0000313" key="11">
    <source>
        <dbReference type="EMBL" id="KAJ9543934.1"/>
    </source>
</evidence>
<dbReference type="Pfam" id="PF02160">
    <property type="entry name" value="Peptidase_A3"/>
    <property type="match status" value="1"/>
</dbReference>
<dbReference type="InterPro" id="IPR043502">
    <property type="entry name" value="DNA/RNA_pol_sf"/>
</dbReference>
<evidence type="ECO:0000259" key="10">
    <source>
        <dbReference type="PROSITE" id="PS50878"/>
    </source>
</evidence>
<dbReference type="PROSITE" id="PS00141">
    <property type="entry name" value="ASP_PROTEASE"/>
    <property type="match status" value="1"/>
</dbReference>
<keyword evidence="8" id="KW-0175">Coiled coil</keyword>
<keyword evidence="2" id="KW-0808">Transferase</keyword>
<keyword evidence="3" id="KW-0548">Nucleotidyltransferase</keyword>
<dbReference type="Gene3D" id="3.30.70.270">
    <property type="match status" value="1"/>
</dbReference>
<reference evidence="11" key="1">
    <citation type="submission" date="2023-03" db="EMBL/GenBank/DDBJ databases">
        <title>Chromosome-scale reference genome and RAD-based genetic map of yellow starthistle (Centaurea solstitialis) reveal putative structural variation and QTLs associated with invader traits.</title>
        <authorList>
            <person name="Reatini B."/>
            <person name="Cang F.A."/>
            <person name="Jiang Q."/>
            <person name="Mckibben M.T.W."/>
            <person name="Barker M.S."/>
            <person name="Rieseberg L.H."/>
            <person name="Dlugosch K.M."/>
        </authorList>
    </citation>
    <scope>NUCLEOTIDE SEQUENCE</scope>
    <source>
        <strain evidence="11">CAN-66</strain>
        <tissue evidence="11">Leaf</tissue>
    </source>
</reference>
<sequence>MSMRSTSEWARGGFSNFHPGSPSEIQRDISMAGSWIPIKELPPFSKECIHDWHENILTSYVTVRANGLAKKPAQEVADEHLTKVVKLLMVLLKAKDEELARRIEAVAKERQKFESEKRKTIAGHANGRKEEEMIRSSAEKDEEIECLEKALRHYEERWADPPHCDEDTRKAEDSRNKPDMPQEASVVFNGEMVYNSTTPDAPPKIRRVQNSLYNFIIEFDIPNCQPFSVHAILDTGATSCYISSDKLPEGATDPISRPIKIYGLNSVQSTSSKLRKGSLVIGENKFPILVVYVLDVSLSDGVEMLLGANFIKNMQGGVRIEGNEVTFYKKVTTIRTTERVEMAQHTTEELEPGENESLEILDSIYFNAPTNEHFKRKFFDILHKLEQQGYIGEDPLKHWRKNGEVCKLELINPDVTIEDKPLKHVTPAMEASFKNHIDSLLKLGVIRPSSSRHRTMAMIVQKEIRGKERLVFNYRSLNDNTYKDQYSLPGINTILQRVGNAKIFSKFDLKSGFHQVAMDEESIPWTAFIVPEGLYKWLVMPFGLKNAPAVFQRKMDKVFKGTEGFIAMYIDDILVFSNNEKNMKSTCR</sequence>
<dbReference type="CDD" id="cd01647">
    <property type="entry name" value="RT_LTR"/>
    <property type="match status" value="1"/>
</dbReference>
<dbReference type="InterPro" id="IPR001969">
    <property type="entry name" value="Aspartic_peptidase_AS"/>
</dbReference>
<dbReference type="Gene3D" id="2.40.70.10">
    <property type="entry name" value="Acid Proteases"/>
    <property type="match status" value="1"/>
</dbReference>
<feature type="compositionally biased region" description="Basic and acidic residues" evidence="9">
    <location>
        <begin position="159"/>
        <end position="180"/>
    </location>
</feature>
<evidence type="ECO:0000256" key="2">
    <source>
        <dbReference type="ARBA" id="ARBA00022679"/>
    </source>
</evidence>
<evidence type="ECO:0000313" key="12">
    <source>
        <dbReference type="Proteomes" id="UP001172457"/>
    </source>
</evidence>
<protein>
    <recommendedName>
        <fullName evidence="10">Reverse transcriptase domain-containing protein</fullName>
    </recommendedName>
</protein>
<dbReference type="EMBL" id="JARYMX010000006">
    <property type="protein sequence ID" value="KAJ9543934.1"/>
    <property type="molecule type" value="Genomic_DNA"/>
</dbReference>
<dbReference type="PROSITE" id="PS50878">
    <property type="entry name" value="RT_POL"/>
    <property type="match status" value="1"/>
</dbReference>
<dbReference type="GO" id="GO:0004519">
    <property type="term" value="F:endonuclease activity"/>
    <property type="evidence" value="ECO:0007669"/>
    <property type="project" value="UniProtKB-KW"/>
</dbReference>
<accession>A0AA38WBB1</accession>
<feature type="region of interest" description="Disordered" evidence="9">
    <location>
        <begin position="1"/>
        <end position="22"/>
    </location>
</feature>
<dbReference type="PANTHER" id="PTHR24559">
    <property type="entry name" value="TRANSPOSON TY3-I GAG-POL POLYPROTEIN"/>
    <property type="match status" value="1"/>
</dbReference>
<dbReference type="GO" id="GO:0006508">
    <property type="term" value="P:proteolysis"/>
    <property type="evidence" value="ECO:0007669"/>
    <property type="project" value="UniProtKB-KW"/>
</dbReference>
<feature type="domain" description="Reverse transcriptase" evidence="10">
    <location>
        <begin position="440"/>
        <end position="588"/>
    </location>
</feature>
<feature type="coiled-coil region" evidence="8">
    <location>
        <begin position="96"/>
        <end position="157"/>
    </location>
</feature>
<evidence type="ECO:0000256" key="5">
    <source>
        <dbReference type="ARBA" id="ARBA00022759"/>
    </source>
</evidence>
<evidence type="ECO:0000256" key="4">
    <source>
        <dbReference type="ARBA" id="ARBA00022722"/>
    </source>
</evidence>
<dbReference type="InterPro" id="IPR043128">
    <property type="entry name" value="Rev_trsase/Diguanyl_cyclase"/>
</dbReference>
<proteinExistence type="predicted"/>
<dbReference type="Gene3D" id="3.10.10.10">
    <property type="entry name" value="HIV Type 1 Reverse Transcriptase, subunit A, domain 1"/>
    <property type="match status" value="1"/>
</dbReference>
<keyword evidence="5" id="KW-0255">Endonuclease</keyword>
<dbReference type="Pfam" id="PF00078">
    <property type="entry name" value="RVT_1"/>
    <property type="match status" value="1"/>
</dbReference>
<keyword evidence="6" id="KW-0378">Hydrolase</keyword>
<evidence type="ECO:0000256" key="1">
    <source>
        <dbReference type="ARBA" id="ARBA00022670"/>
    </source>
</evidence>
<dbReference type="InterPro" id="IPR000588">
    <property type="entry name" value="Pept_A3A"/>
</dbReference>
<dbReference type="InterPro" id="IPR021109">
    <property type="entry name" value="Peptidase_aspartic_dom_sf"/>
</dbReference>
<keyword evidence="12" id="KW-1185">Reference proteome</keyword>
<feature type="region of interest" description="Disordered" evidence="9">
    <location>
        <begin position="159"/>
        <end position="181"/>
    </location>
</feature>
<keyword evidence="7" id="KW-0695">RNA-directed DNA polymerase</keyword>
<evidence type="ECO:0000256" key="7">
    <source>
        <dbReference type="ARBA" id="ARBA00022918"/>
    </source>
</evidence>
<organism evidence="11 12">
    <name type="scientific">Centaurea solstitialis</name>
    <name type="common">yellow star-thistle</name>
    <dbReference type="NCBI Taxonomy" id="347529"/>
    <lineage>
        <taxon>Eukaryota</taxon>
        <taxon>Viridiplantae</taxon>
        <taxon>Streptophyta</taxon>
        <taxon>Embryophyta</taxon>
        <taxon>Tracheophyta</taxon>
        <taxon>Spermatophyta</taxon>
        <taxon>Magnoliopsida</taxon>
        <taxon>eudicotyledons</taxon>
        <taxon>Gunneridae</taxon>
        <taxon>Pentapetalae</taxon>
        <taxon>asterids</taxon>
        <taxon>campanulids</taxon>
        <taxon>Asterales</taxon>
        <taxon>Asteraceae</taxon>
        <taxon>Carduoideae</taxon>
        <taxon>Cardueae</taxon>
        <taxon>Centaureinae</taxon>
        <taxon>Centaurea</taxon>
    </lineage>
</organism>
<dbReference type="SUPFAM" id="SSF56672">
    <property type="entry name" value="DNA/RNA polymerases"/>
    <property type="match status" value="1"/>
</dbReference>
<dbReference type="GO" id="GO:0003964">
    <property type="term" value="F:RNA-directed DNA polymerase activity"/>
    <property type="evidence" value="ECO:0007669"/>
    <property type="project" value="UniProtKB-KW"/>
</dbReference>
<dbReference type="SUPFAM" id="SSF50630">
    <property type="entry name" value="Acid proteases"/>
    <property type="match status" value="1"/>
</dbReference>
<dbReference type="InterPro" id="IPR000477">
    <property type="entry name" value="RT_dom"/>
</dbReference>
<gene>
    <name evidence="11" type="ORF">OSB04_023641</name>
</gene>
<keyword evidence="4" id="KW-0540">Nuclease</keyword>
<keyword evidence="1" id="KW-0645">Protease</keyword>
<name>A0AA38WBB1_9ASTR</name>
<dbReference type="GO" id="GO:0004190">
    <property type="term" value="F:aspartic-type endopeptidase activity"/>
    <property type="evidence" value="ECO:0007669"/>
    <property type="project" value="InterPro"/>
</dbReference>
<evidence type="ECO:0000256" key="6">
    <source>
        <dbReference type="ARBA" id="ARBA00022801"/>
    </source>
</evidence>
<evidence type="ECO:0000256" key="8">
    <source>
        <dbReference type="SAM" id="Coils"/>
    </source>
</evidence>
<dbReference type="InterPro" id="IPR053134">
    <property type="entry name" value="RNA-dir_DNA_polymerase"/>
</dbReference>
<comment type="caution">
    <text evidence="11">The sequence shown here is derived from an EMBL/GenBank/DDBJ whole genome shotgun (WGS) entry which is preliminary data.</text>
</comment>